<dbReference type="PANTHER" id="PTHR33112">
    <property type="entry name" value="DOMAIN PROTEIN, PUTATIVE-RELATED"/>
    <property type="match status" value="1"/>
</dbReference>
<organism evidence="2 3">
    <name type="scientific">Cudoniella acicularis</name>
    <dbReference type="NCBI Taxonomy" id="354080"/>
    <lineage>
        <taxon>Eukaryota</taxon>
        <taxon>Fungi</taxon>
        <taxon>Dikarya</taxon>
        <taxon>Ascomycota</taxon>
        <taxon>Pezizomycotina</taxon>
        <taxon>Leotiomycetes</taxon>
        <taxon>Helotiales</taxon>
        <taxon>Tricladiaceae</taxon>
        <taxon>Cudoniella</taxon>
    </lineage>
</organism>
<dbReference type="InterPro" id="IPR010730">
    <property type="entry name" value="HET"/>
</dbReference>
<name>A0A8H4VYR1_9HELO</name>
<evidence type="ECO:0000259" key="1">
    <source>
        <dbReference type="Pfam" id="PF06985"/>
    </source>
</evidence>
<proteinExistence type="predicted"/>
<evidence type="ECO:0000313" key="3">
    <source>
        <dbReference type="Proteomes" id="UP000566819"/>
    </source>
</evidence>
<comment type="caution">
    <text evidence="2">The sequence shown here is derived from an EMBL/GenBank/DDBJ whole genome shotgun (WGS) entry which is preliminary data.</text>
</comment>
<reference evidence="2 3" key="1">
    <citation type="submission" date="2020-03" db="EMBL/GenBank/DDBJ databases">
        <title>Draft Genome Sequence of Cudoniella acicularis.</title>
        <authorList>
            <person name="Buettner E."/>
            <person name="Kellner H."/>
        </authorList>
    </citation>
    <scope>NUCLEOTIDE SEQUENCE [LARGE SCALE GENOMIC DNA]</scope>
    <source>
        <strain evidence="2 3">DSM 108380</strain>
    </source>
</reference>
<protein>
    <recommendedName>
        <fullName evidence="1">Heterokaryon incompatibility domain-containing protein</fullName>
    </recommendedName>
</protein>
<dbReference type="PANTHER" id="PTHR33112:SF13">
    <property type="entry name" value="HETEROKARYON INCOMPATIBILITY DOMAIN-CONTAINING PROTEIN"/>
    <property type="match status" value="1"/>
</dbReference>
<dbReference type="EMBL" id="JAAMPI010000970">
    <property type="protein sequence ID" value="KAF4627431.1"/>
    <property type="molecule type" value="Genomic_DNA"/>
</dbReference>
<dbReference type="AlphaFoldDB" id="A0A8H4VYR1"/>
<dbReference type="Proteomes" id="UP000566819">
    <property type="component" value="Unassembled WGS sequence"/>
</dbReference>
<dbReference type="Pfam" id="PF06985">
    <property type="entry name" value="HET"/>
    <property type="match status" value="1"/>
</dbReference>
<feature type="domain" description="Heterokaryon incompatibility" evidence="1">
    <location>
        <begin position="203"/>
        <end position="352"/>
    </location>
</feature>
<accession>A0A8H4VYR1</accession>
<keyword evidence="3" id="KW-1185">Reference proteome</keyword>
<evidence type="ECO:0000313" key="2">
    <source>
        <dbReference type="EMBL" id="KAF4627431.1"/>
    </source>
</evidence>
<dbReference type="OrthoDB" id="8300194at2759"/>
<gene>
    <name evidence="2" type="ORF">G7Y89_g10723</name>
</gene>
<sequence>MGNVESKNFAKILPMEAEVLEPPSSTCGFCKNFFGDVTAYDPPQAQTTVSNLLLRAERCRFCKALCGIVEIADPTYLKSHPDAYAVLNNELIAASRSARRMIFLLGITEYDHNRFLLFTPKHAAGLGPINQLFPVLTSIEHSAGSPSLLSLGRSWLQSCLEQHTECRAAEAIEMPKRLVQIIARFQEGFTLRIIPGSVTASPYVALSHSWGKEQNVKTLISNLSTFERDLPWKDLPQTFKDAIIATESLGYTYLWIDSLCIIQDSLEDWTEEAAKMASIYEKAIVTIAAASAAADQEGFLTPRRLSGEVQVENSDIRIGFMRPGYWHRQDVFGNLADPTLDPSSSRAWIFQERVLASRTLYFGLHGLQWQCRSESKCECEAEDLSGLCQFFPRLKLTLERGDEPKAYALWGSEIVEQYTRRLLTYEKDKLVALSGIASRMHSILNDTYIAGLWKKQLAAELLWEHRRVTSSRLPLEYRAPSFSWASIDQAVSQKGHLHKVVEASAAFEMIDVASAPSTSNRFGQVSDGWLTIRASILRAWVYLKLQDLRYPLVVAEEQPTSTNPDCAPSPSLWADTYLGLVPLPGTDEQAAPLQNAVGRVHGQQPAAEGWHPCYCVEMARPDGPYILALLVSPSPRRRGAYERLGFVQYGQLSRDTAEWQEYEEVWSRAERRTITIV</sequence>